<dbReference type="InterPro" id="IPR007313">
    <property type="entry name" value="FxsA"/>
</dbReference>
<dbReference type="PANTHER" id="PTHR35335:SF1">
    <property type="entry name" value="UPF0716 PROTEIN FXSA"/>
    <property type="match status" value="1"/>
</dbReference>
<organism evidence="1 2">
    <name type="scientific">Oceanirhabdus seepicola</name>
    <dbReference type="NCBI Taxonomy" id="2828781"/>
    <lineage>
        <taxon>Bacteria</taxon>
        <taxon>Bacillati</taxon>
        <taxon>Bacillota</taxon>
        <taxon>Clostridia</taxon>
        <taxon>Eubacteriales</taxon>
        <taxon>Clostridiaceae</taxon>
        <taxon>Oceanirhabdus</taxon>
    </lineage>
</organism>
<dbReference type="Pfam" id="PF04186">
    <property type="entry name" value="FxsA"/>
    <property type="match status" value="1"/>
</dbReference>
<keyword evidence="2" id="KW-1185">Reference proteome</keyword>
<reference evidence="1" key="1">
    <citation type="journal article" date="2021" name="mSystems">
        <title>Bacteria and Archaea Synergistically Convert Glycine Betaine to Biogenic Methane in the Formosa Cold Seep of the South China Sea.</title>
        <authorList>
            <person name="Li L."/>
            <person name="Zhang W."/>
            <person name="Zhang S."/>
            <person name="Song L."/>
            <person name="Sun Q."/>
            <person name="Zhang H."/>
            <person name="Xiang H."/>
            <person name="Dong X."/>
        </authorList>
    </citation>
    <scope>NUCLEOTIDE SEQUENCE</scope>
    <source>
        <strain evidence="1">ZWT</strain>
    </source>
</reference>
<dbReference type="GO" id="GO:0016020">
    <property type="term" value="C:membrane"/>
    <property type="evidence" value="ECO:0007669"/>
    <property type="project" value="InterPro"/>
</dbReference>
<protein>
    <submittedName>
        <fullName evidence="1">FxsA family protein</fullName>
    </submittedName>
</protein>
<dbReference type="Proteomes" id="UP001056429">
    <property type="component" value="Unassembled WGS sequence"/>
</dbReference>
<evidence type="ECO:0000313" key="1">
    <source>
        <dbReference type="EMBL" id="MCM1989780.1"/>
    </source>
</evidence>
<evidence type="ECO:0000313" key="2">
    <source>
        <dbReference type="Proteomes" id="UP001056429"/>
    </source>
</evidence>
<dbReference type="PANTHER" id="PTHR35335">
    <property type="entry name" value="UPF0716 PROTEIN FXSA"/>
    <property type="match status" value="1"/>
</dbReference>
<name>A0A9J6P095_9CLOT</name>
<sequence length="138" mass="15050">MFSKLVLLLTVIPILELYILFKLAGAINWGPTILLVIVTGVAGAYLAKQQGKEILNKIKMELSSGNMPGDSLLNGLSILVGGVLLLTPGILTDITGFLLIIPISRVIFIKFLKSKFNGMINTGNSNFVYINKDDYNEH</sequence>
<gene>
    <name evidence="1" type="ORF">KDK92_08515</name>
</gene>
<comment type="caution">
    <text evidence="1">The sequence shown here is derived from an EMBL/GenBank/DDBJ whole genome shotgun (WGS) entry which is preliminary data.</text>
</comment>
<proteinExistence type="predicted"/>
<dbReference type="NCBIfam" id="NF008528">
    <property type="entry name" value="PRK11463.1-2"/>
    <property type="match status" value="1"/>
</dbReference>
<reference evidence="1" key="2">
    <citation type="submission" date="2021-04" db="EMBL/GenBank/DDBJ databases">
        <authorList>
            <person name="Dong X."/>
        </authorList>
    </citation>
    <scope>NUCLEOTIDE SEQUENCE</scope>
    <source>
        <strain evidence="1">ZWT</strain>
    </source>
</reference>
<dbReference type="AlphaFoldDB" id="A0A9J6P095"/>
<dbReference type="EMBL" id="JAGSOJ010000002">
    <property type="protein sequence ID" value="MCM1989780.1"/>
    <property type="molecule type" value="Genomic_DNA"/>
</dbReference>
<accession>A0A9J6P095</accession>